<proteinExistence type="predicted"/>
<dbReference type="AlphaFoldDB" id="A0A0N4VFR7"/>
<reference evidence="3" key="1">
    <citation type="submission" date="2017-02" db="UniProtKB">
        <authorList>
            <consortium name="WormBaseParasite"/>
        </authorList>
    </citation>
    <scope>IDENTIFICATION</scope>
</reference>
<evidence type="ECO:0000313" key="3">
    <source>
        <dbReference type="WBParaSite" id="EVEC_0000959401-mRNA-1"/>
    </source>
</evidence>
<dbReference type="EMBL" id="UXUI01009748">
    <property type="protein sequence ID" value="VDD94253.1"/>
    <property type="molecule type" value="Genomic_DNA"/>
</dbReference>
<reference evidence="1 2" key="2">
    <citation type="submission" date="2018-10" db="EMBL/GenBank/DDBJ databases">
        <authorList>
            <consortium name="Pathogen Informatics"/>
        </authorList>
    </citation>
    <scope>NUCLEOTIDE SEQUENCE [LARGE SCALE GENOMIC DNA]</scope>
</reference>
<organism evidence="3">
    <name type="scientific">Enterobius vermicularis</name>
    <name type="common">Human pinworm</name>
    <dbReference type="NCBI Taxonomy" id="51028"/>
    <lineage>
        <taxon>Eukaryota</taxon>
        <taxon>Metazoa</taxon>
        <taxon>Ecdysozoa</taxon>
        <taxon>Nematoda</taxon>
        <taxon>Chromadorea</taxon>
        <taxon>Rhabditida</taxon>
        <taxon>Spirurina</taxon>
        <taxon>Oxyuridomorpha</taxon>
        <taxon>Oxyuroidea</taxon>
        <taxon>Oxyuridae</taxon>
        <taxon>Enterobius</taxon>
    </lineage>
</organism>
<keyword evidence="2" id="KW-1185">Reference proteome</keyword>
<accession>A0A0N4VFR7</accession>
<gene>
    <name evidence="1" type="ORF">EVEC_LOCUS9004</name>
</gene>
<name>A0A0N4VFR7_ENTVE</name>
<dbReference type="Proteomes" id="UP000274131">
    <property type="component" value="Unassembled WGS sequence"/>
</dbReference>
<sequence>MECTVQDVELSSILRGSKYTILLKDEVSTSERLDEVILEILGCNSRRLLSGTMIQGLGVVLTTNGNRSFMEIGLPEEPQITLGKIYGPNRALLYTIMSCLSALSRCCLCKKGDQELSYYSLDRKSQVGRTAQGICKKGKNVIVYFRPTASTEERLALLGTSILFVIEVLYPQYAEWVRLNETNQS</sequence>
<evidence type="ECO:0000313" key="1">
    <source>
        <dbReference type="EMBL" id="VDD94253.1"/>
    </source>
</evidence>
<dbReference type="WBParaSite" id="EVEC_0000959401-mRNA-1">
    <property type="protein sequence ID" value="EVEC_0000959401-mRNA-1"/>
    <property type="gene ID" value="EVEC_0000959401"/>
</dbReference>
<evidence type="ECO:0000313" key="2">
    <source>
        <dbReference type="Proteomes" id="UP000274131"/>
    </source>
</evidence>
<protein>
    <submittedName>
        <fullName evidence="3">Exosome complex component RRP46</fullName>
    </submittedName>
</protein>